<name>A0A1I5L230_9BACT</name>
<keyword evidence="2" id="KW-1185">Reference proteome</keyword>
<dbReference type="RefSeq" id="WP_092909973.1">
    <property type="nucleotide sequence ID" value="NZ_FOXB01000002.1"/>
</dbReference>
<evidence type="ECO:0008006" key="3">
    <source>
        <dbReference type="Google" id="ProtNLM"/>
    </source>
</evidence>
<dbReference type="EMBL" id="FOXB01000002">
    <property type="protein sequence ID" value="SFO91379.1"/>
    <property type="molecule type" value="Genomic_DNA"/>
</dbReference>
<sequence length="190" mass="21413">MNKEQAIEKLEDKTLPLEEVKTIFETFCNDMQVVGQVAMNLSLRTSVYEREKEKSPIMEELLIKLSEVEDMGSRWAVAKNPHTPIHILEKLAKDEVNLVRALVATNPNTPSHILQTLFSDEKIVRDGLSGNPNTPAKILKTLADDSDKMVRMRVAENPSAPLDLLERLKKDVDENVAKAAEANLNKRREA</sequence>
<proteinExistence type="predicted"/>
<dbReference type="Proteomes" id="UP000199227">
    <property type="component" value="Unassembled WGS sequence"/>
</dbReference>
<dbReference type="InterPro" id="IPR016024">
    <property type="entry name" value="ARM-type_fold"/>
</dbReference>
<dbReference type="AlphaFoldDB" id="A0A1I5L230"/>
<evidence type="ECO:0000313" key="2">
    <source>
        <dbReference type="Proteomes" id="UP000199227"/>
    </source>
</evidence>
<dbReference type="OrthoDB" id="5368502at2"/>
<protein>
    <recommendedName>
        <fullName evidence="3">Leucine rich repeat variant</fullName>
    </recommendedName>
</protein>
<reference evidence="1 2" key="1">
    <citation type="submission" date="2016-10" db="EMBL/GenBank/DDBJ databases">
        <authorList>
            <person name="de Groot N.N."/>
        </authorList>
    </citation>
    <scope>NUCLEOTIDE SEQUENCE [LARGE SCALE GENOMIC DNA]</scope>
    <source>
        <strain evidence="1 2">EP1-55-1</strain>
    </source>
</reference>
<dbReference type="STRING" id="223786.SAMN05216234_1025"/>
<accession>A0A1I5L230</accession>
<evidence type="ECO:0000313" key="1">
    <source>
        <dbReference type="EMBL" id="SFO91379.1"/>
    </source>
</evidence>
<gene>
    <name evidence="1" type="ORF">SAMN05216234_1025</name>
</gene>
<dbReference type="InterPro" id="IPR011989">
    <property type="entry name" value="ARM-like"/>
</dbReference>
<dbReference type="SUPFAM" id="SSF48371">
    <property type="entry name" value="ARM repeat"/>
    <property type="match status" value="1"/>
</dbReference>
<organism evidence="1 2">
    <name type="scientific">Hydrogenimonas thermophila</name>
    <dbReference type="NCBI Taxonomy" id="223786"/>
    <lineage>
        <taxon>Bacteria</taxon>
        <taxon>Pseudomonadati</taxon>
        <taxon>Campylobacterota</taxon>
        <taxon>Epsilonproteobacteria</taxon>
        <taxon>Campylobacterales</taxon>
        <taxon>Hydrogenimonadaceae</taxon>
        <taxon>Hydrogenimonas</taxon>
    </lineage>
</organism>
<dbReference type="Gene3D" id="1.25.10.10">
    <property type="entry name" value="Leucine-rich Repeat Variant"/>
    <property type="match status" value="1"/>
</dbReference>